<accession>A0ABX0HLB3</accession>
<protein>
    <recommendedName>
        <fullName evidence="4">ABC transporter substrate-binding protein</fullName>
    </recommendedName>
</protein>
<dbReference type="Proteomes" id="UP000818603">
    <property type="component" value="Unassembled WGS sequence"/>
</dbReference>
<keyword evidence="3" id="KW-1185">Reference proteome</keyword>
<evidence type="ECO:0000313" key="3">
    <source>
        <dbReference type="Proteomes" id="UP000818603"/>
    </source>
</evidence>
<evidence type="ECO:0000256" key="1">
    <source>
        <dbReference type="SAM" id="SignalP"/>
    </source>
</evidence>
<comment type="caution">
    <text evidence="2">The sequence shown here is derived from an EMBL/GenBank/DDBJ whole genome shotgun (WGS) entry which is preliminary data.</text>
</comment>
<keyword evidence="1" id="KW-0732">Signal</keyword>
<reference evidence="2 3" key="1">
    <citation type="submission" date="2020-02" db="EMBL/GenBank/DDBJ databases">
        <title>Genome sequence of Parvularcula flava strain NH6-79.</title>
        <authorList>
            <person name="Abdul Karim M.H."/>
            <person name="Lam M.Q."/>
            <person name="Chen S.J."/>
            <person name="Yahya A."/>
            <person name="Shahir S."/>
            <person name="Shamsir M.S."/>
            <person name="Chong C.S."/>
        </authorList>
    </citation>
    <scope>NUCLEOTIDE SEQUENCE [LARGE SCALE GENOMIC DNA]</scope>
    <source>
        <strain evidence="2 3">NH6-79</strain>
    </source>
</reference>
<evidence type="ECO:0000313" key="2">
    <source>
        <dbReference type="EMBL" id="NHK28845.1"/>
    </source>
</evidence>
<sequence>MKRLSMITLACAASASLLSAATAQAQQDPCTAMVGVGGDWVMQPFGFDEAGVSTFIFAKSFAENYTQNGLKIAPSEKKVLGSPDAGETYLTLLMQGRLNPANKVDISWESASIQISNIVSAADGTKPQIAWMSDKDDYAYLMDGNKQLAMTDANLVVTVVQSGIGPFMDAVAEGRGEIRFCHGERSDYSTCLSMPVGDDAAKAAVEAATQTLRTRSTQYRESGSCQ</sequence>
<organism evidence="2 3">
    <name type="scientific">Aquisalinus luteolus</name>
    <dbReference type="NCBI Taxonomy" id="1566827"/>
    <lineage>
        <taxon>Bacteria</taxon>
        <taxon>Pseudomonadati</taxon>
        <taxon>Pseudomonadota</taxon>
        <taxon>Alphaproteobacteria</taxon>
        <taxon>Parvularculales</taxon>
        <taxon>Parvularculaceae</taxon>
        <taxon>Aquisalinus</taxon>
    </lineage>
</organism>
<dbReference type="EMBL" id="VCJR02000002">
    <property type="protein sequence ID" value="NHK28845.1"/>
    <property type="molecule type" value="Genomic_DNA"/>
</dbReference>
<dbReference type="RefSeq" id="WP_155141175.1">
    <property type="nucleotide sequence ID" value="NZ_BMGZ01000002.1"/>
</dbReference>
<gene>
    <name evidence="2" type="ORF">FF098_013065</name>
</gene>
<proteinExistence type="predicted"/>
<feature type="chain" id="PRO_5047346791" description="ABC transporter substrate-binding protein" evidence="1">
    <location>
        <begin position="26"/>
        <end position="226"/>
    </location>
</feature>
<name>A0ABX0HLB3_9PROT</name>
<feature type="signal peptide" evidence="1">
    <location>
        <begin position="1"/>
        <end position="25"/>
    </location>
</feature>
<evidence type="ECO:0008006" key="4">
    <source>
        <dbReference type="Google" id="ProtNLM"/>
    </source>
</evidence>